<proteinExistence type="predicted"/>
<evidence type="ECO:0000313" key="2">
    <source>
        <dbReference type="EMBL" id="PRQ36581.1"/>
    </source>
</evidence>
<feature type="compositionally biased region" description="Pro residues" evidence="1">
    <location>
        <begin position="23"/>
        <end position="34"/>
    </location>
</feature>
<name>A0A2P6QQX2_ROSCH</name>
<accession>A0A2P6QQX2</accession>
<dbReference type="Proteomes" id="UP000238479">
    <property type="component" value="Chromosome 4"/>
</dbReference>
<dbReference type="AlphaFoldDB" id="A0A2P6QQX2"/>
<evidence type="ECO:0000256" key="1">
    <source>
        <dbReference type="SAM" id="MobiDB-lite"/>
    </source>
</evidence>
<evidence type="ECO:0000313" key="3">
    <source>
        <dbReference type="Proteomes" id="UP000238479"/>
    </source>
</evidence>
<feature type="region of interest" description="Disordered" evidence="1">
    <location>
        <begin position="1"/>
        <end position="35"/>
    </location>
</feature>
<dbReference type="EMBL" id="PDCK01000042">
    <property type="protein sequence ID" value="PRQ36581.1"/>
    <property type="molecule type" value="Genomic_DNA"/>
</dbReference>
<dbReference type="Gramene" id="PRQ36581">
    <property type="protein sequence ID" value="PRQ36581"/>
    <property type="gene ID" value="RchiOBHm_Chr4g0393181"/>
</dbReference>
<organism evidence="2 3">
    <name type="scientific">Rosa chinensis</name>
    <name type="common">China rose</name>
    <dbReference type="NCBI Taxonomy" id="74649"/>
    <lineage>
        <taxon>Eukaryota</taxon>
        <taxon>Viridiplantae</taxon>
        <taxon>Streptophyta</taxon>
        <taxon>Embryophyta</taxon>
        <taxon>Tracheophyta</taxon>
        <taxon>Spermatophyta</taxon>
        <taxon>Magnoliopsida</taxon>
        <taxon>eudicotyledons</taxon>
        <taxon>Gunneridae</taxon>
        <taxon>Pentapetalae</taxon>
        <taxon>rosids</taxon>
        <taxon>fabids</taxon>
        <taxon>Rosales</taxon>
        <taxon>Rosaceae</taxon>
        <taxon>Rosoideae</taxon>
        <taxon>Rosoideae incertae sedis</taxon>
        <taxon>Rosa</taxon>
    </lineage>
</organism>
<gene>
    <name evidence="2" type="ORF">RchiOBHm_Chr4g0393181</name>
</gene>
<keyword evidence="3" id="KW-1185">Reference proteome</keyword>
<reference evidence="2 3" key="1">
    <citation type="journal article" date="2018" name="Nat. Genet.">
        <title>The Rosa genome provides new insights in the design of modern roses.</title>
        <authorList>
            <person name="Bendahmane M."/>
        </authorList>
    </citation>
    <scope>NUCLEOTIDE SEQUENCE [LARGE SCALE GENOMIC DNA]</scope>
    <source>
        <strain evidence="3">cv. Old Blush</strain>
    </source>
</reference>
<sequence length="70" mass="7789">MVGAPTLTTGIRAHIMGPRSTGNPPPYSLAPPRPPDLDEVRRKRIQIAKEQVAERTAAWRRELEKTMASL</sequence>
<comment type="caution">
    <text evidence="2">The sequence shown here is derived from an EMBL/GenBank/DDBJ whole genome shotgun (WGS) entry which is preliminary data.</text>
</comment>
<protein>
    <submittedName>
        <fullName evidence="2">Uncharacterized protein</fullName>
    </submittedName>
</protein>